<sequence length="812" mass="92044">MKNKLLFYGIGLCIGLYIAAAMFPSRLADINVAIPDGYILSIFGSKLYNVPMYLSIMMDLVSDTDLDKATRLFFLKSIAPCIVTIILLAVVMFWEYINPKPNTHGTAEWADTNYLDQLYLFRDSPISPIIGVSEPEFLTTIYKWICNFDEYRALGQKPPKEKVERLHKFVTLMRQLNIRRLMRGKTDTHYAVIAPTGAGKGVGIVNATLLGGWRESCLVTDLKGELWDITSKYRQDVLGQMVMKFNPTVLHHQNVRWNPISEIRWGTEHEMKDVSNLAEVLVPRGKGDPFWVNSAKRLLSAVIIYLKYHDMKHPRPVEKEGDSPYHETSLKDVLTFFAGMVVEDPNNIKESEKKRIKSFQESLSYIIEREKMLPISIPIKNGDGTYEMHHIGPDEIDFISPRVSANSLYPNIHPTVLTTFLEYKDLAYNTFSGIVTSITTPLAPYAEPILAHNTSTCDFHVTDLIRSDKAATLYIVLPLEDQTRVAPLFNLLVDMMMKKATADGNNANKHKILLLLDECANFGKIESLQTMITAVRSYGIQLMMIFQGRNDIERVYGKENSILNNCSYHIYLKPQEIADLKFLSERIGKTTVENIQDTKRGLSFFTDSKTSINTGRDLVTPTEVGLLNRQITLINGKKPIKTPYHLYFYDPMFLEREGAAATSSKIPDPFTLCIQQYMEEYGDLLIEEAKPEPIAIHTLLDDEALGKVKSYALTLREEGEPMNEEGAALVYKVYGISKVDLATFTSLLLPLIEQWYSDEDSANSEEDETSDSDSDVTDHGDMLESLILDNPDFLDAEFNDPTSDMEYMDLGR</sequence>
<evidence type="ECO:0000256" key="6">
    <source>
        <dbReference type="ARBA" id="ARBA00023136"/>
    </source>
</evidence>
<protein>
    <submittedName>
        <fullName evidence="9">Type IV secretory system conjugative DNA transfer family protein</fullName>
    </submittedName>
</protein>
<dbReference type="RefSeq" id="WP_285418023.1">
    <property type="nucleotide sequence ID" value="NZ_JASORJ010000017.1"/>
</dbReference>
<name>A0AAJ1V5S9_9FIRM</name>
<comment type="caution">
    <text evidence="9">The sequence shown here is derived from an EMBL/GenBank/DDBJ whole genome shotgun (WGS) entry which is preliminary data.</text>
</comment>
<feature type="transmembrane region" description="Helical" evidence="8">
    <location>
        <begin position="73"/>
        <end position="94"/>
    </location>
</feature>
<dbReference type="Pfam" id="PF02534">
    <property type="entry name" value="T4SS-DNA_transf"/>
    <property type="match status" value="2"/>
</dbReference>
<comment type="similarity">
    <text evidence="2">Belongs to the VirD4/TraG family.</text>
</comment>
<dbReference type="InterPro" id="IPR051539">
    <property type="entry name" value="T4SS-coupling_protein"/>
</dbReference>
<keyword evidence="4 8" id="KW-0812">Transmembrane</keyword>
<dbReference type="PANTHER" id="PTHR37937">
    <property type="entry name" value="CONJUGATIVE TRANSFER: DNA TRANSPORT"/>
    <property type="match status" value="1"/>
</dbReference>
<accession>A0AAJ1V5S9</accession>
<feature type="region of interest" description="Disordered" evidence="7">
    <location>
        <begin position="793"/>
        <end position="812"/>
    </location>
</feature>
<gene>
    <name evidence="9" type="ORF">QP520_07955</name>
</gene>
<evidence type="ECO:0000313" key="9">
    <source>
        <dbReference type="EMBL" id="MDK7357557.1"/>
    </source>
</evidence>
<proteinExistence type="inferred from homology"/>
<dbReference type="SUPFAM" id="SSF52540">
    <property type="entry name" value="P-loop containing nucleoside triphosphate hydrolases"/>
    <property type="match status" value="1"/>
</dbReference>
<dbReference type="GO" id="GO:0005886">
    <property type="term" value="C:plasma membrane"/>
    <property type="evidence" value="ECO:0007669"/>
    <property type="project" value="UniProtKB-SubCell"/>
</dbReference>
<dbReference type="CDD" id="cd01127">
    <property type="entry name" value="TrwB_TraG_TraD_VirD4"/>
    <property type="match status" value="1"/>
</dbReference>
<dbReference type="InterPro" id="IPR027417">
    <property type="entry name" value="P-loop_NTPase"/>
</dbReference>
<dbReference type="EMBL" id="JASORJ010000017">
    <property type="protein sequence ID" value="MDK7357557.1"/>
    <property type="molecule type" value="Genomic_DNA"/>
</dbReference>
<evidence type="ECO:0000256" key="5">
    <source>
        <dbReference type="ARBA" id="ARBA00022989"/>
    </source>
</evidence>
<dbReference type="Proteomes" id="UP001236274">
    <property type="component" value="Unassembled WGS sequence"/>
</dbReference>
<dbReference type="AlphaFoldDB" id="A0AAJ1V5S9"/>
<keyword evidence="6 8" id="KW-0472">Membrane</keyword>
<dbReference type="Gene3D" id="3.40.50.300">
    <property type="entry name" value="P-loop containing nucleotide triphosphate hydrolases"/>
    <property type="match status" value="1"/>
</dbReference>
<dbReference type="InterPro" id="IPR003688">
    <property type="entry name" value="TraG/VirD4"/>
</dbReference>
<feature type="transmembrane region" description="Helical" evidence="8">
    <location>
        <begin position="38"/>
        <end position="61"/>
    </location>
</feature>
<comment type="subcellular location">
    <subcellularLocation>
        <location evidence="1">Cell membrane</location>
        <topology evidence="1">Multi-pass membrane protein</topology>
    </subcellularLocation>
</comment>
<evidence type="ECO:0000256" key="4">
    <source>
        <dbReference type="ARBA" id="ARBA00022692"/>
    </source>
</evidence>
<evidence type="ECO:0000256" key="8">
    <source>
        <dbReference type="SAM" id="Phobius"/>
    </source>
</evidence>
<evidence type="ECO:0000256" key="1">
    <source>
        <dbReference type="ARBA" id="ARBA00004651"/>
    </source>
</evidence>
<organism evidence="9 10">
    <name type="scientific">Veillonella atypica</name>
    <dbReference type="NCBI Taxonomy" id="39777"/>
    <lineage>
        <taxon>Bacteria</taxon>
        <taxon>Bacillati</taxon>
        <taxon>Bacillota</taxon>
        <taxon>Negativicutes</taxon>
        <taxon>Veillonellales</taxon>
        <taxon>Veillonellaceae</taxon>
        <taxon>Veillonella</taxon>
    </lineage>
</organism>
<evidence type="ECO:0000313" key="10">
    <source>
        <dbReference type="Proteomes" id="UP001236274"/>
    </source>
</evidence>
<feature type="region of interest" description="Disordered" evidence="7">
    <location>
        <begin position="759"/>
        <end position="782"/>
    </location>
</feature>
<reference evidence="9" key="1">
    <citation type="submission" date="2023-05" db="EMBL/GenBank/DDBJ databases">
        <title>Cataloging the Phylogenetic Diversity of Human Bladder Bacteria.</title>
        <authorList>
            <person name="Du J."/>
        </authorList>
    </citation>
    <scope>NUCLEOTIDE SEQUENCE</scope>
    <source>
        <strain evidence="9">UMB10101</strain>
    </source>
</reference>
<dbReference type="PANTHER" id="PTHR37937:SF1">
    <property type="entry name" value="CONJUGATIVE TRANSFER: DNA TRANSPORT"/>
    <property type="match status" value="1"/>
</dbReference>
<evidence type="ECO:0000256" key="7">
    <source>
        <dbReference type="SAM" id="MobiDB-lite"/>
    </source>
</evidence>
<evidence type="ECO:0000256" key="3">
    <source>
        <dbReference type="ARBA" id="ARBA00022475"/>
    </source>
</evidence>
<evidence type="ECO:0000256" key="2">
    <source>
        <dbReference type="ARBA" id="ARBA00008806"/>
    </source>
</evidence>
<keyword evidence="5 8" id="KW-1133">Transmembrane helix</keyword>
<feature type="compositionally biased region" description="Acidic residues" evidence="7">
    <location>
        <begin position="759"/>
        <end position="775"/>
    </location>
</feature>
<keyword evidence="3" id="KW-1003">Cell membrane</keyword>